<dbReference type="Proteomes" id="UP000542342">
    <property type="component" value="Unassembled WGS sequence"/>
</dbReference>
<evidence type="ECO:0000313" key="2">
    <source>
        <dbReference type="Proteomes" id="UP000542342"/>
    </source>
</evidence>
<evidence type="ECO:0000313" key="1">
    <source>
        <dbReference type="EMBL" id="MBA2226194.1"/>
    </source>
</evidence>
<reference evidence="1 2" key="1">
    <citation type="submission" date="2020-07" db="EMBL/GenBank/DDBJ databases">
        <title>Thermogemmata thermophila gen. nov., sp. nov., a novel moderate thermophilic planctomycete from a Kamchatka hot spring.</title>
        <authorList>
            <person name="Elcheninov A.G."/>
            <person name="Podosokorskaya O.A."/>
            <person name="Kovaleva O.L."/>
            <person name="Novikov A."/>
            <person name="Bonch-Osmolovskaya E.A."/>
            <person name="Toshchakov S.V."/>
            <person name="Kublanov I.V."/>
        </authorList>
    </citation>
    <scope>NUCLEOTIDE SEQUENCE [LARGE SCALE GENOMIC DNA]</scope>
    <source>
        <strain evidence="1 2">2918</strain>
    </source>
</reference>
<keyword evidence="2" id="KW-1185">Reference proteome</keyword>
<name>A0A7V9ABQ1_9BACT</name>
<dbReference type="PIRSF" id="PIRSF019435">
    <property type="entry name" value="UCP019435"/>
    <property type="match status" value="1"/>
</dbReference>
<dbReference type="Pfam" id="PF05626">
    <property type="entry name" value="DUF790"/>
    <property type="match status" value="1"/>
</dbReference>
<protein>
    <submittedName>
        <fullName evidence="1">DUF790 family protein</fullName>
    </submittedName>
</protein>
<accession>A0A7V9ABQ1</accession>
<organism evidence="1 2">
    <name type="scientific">Thermogemmata fonticola</name>
    <dbReference type="NCBI Taxonomy" id="2755323"/>
    <lineage>
        <taxon>Bacteria</taxon>
        <taxon>Pseudomonadati</taxon>
        <taxon>Planctomycetota</taxon>
        <taxon>Planctomycetia</taxon>
        <taxon>Gemmatales</taxon>
        <taxon>Gemmataceae</taxon>
        <taxon>Thermogemmata</taxon>
    </lineage>
</organism>
<dbReference type="AlphaFoldDB" id="A0A7V9ABQ1"/>
<proteinExistence type="predicted"/>
<dbReference type="PANTHER" id="PTHR39640:SF1">
    <property type="entry name" value="DUF790 FAMILY PROTEIN"/>
    <property type="match status" value="1"/>
</dbReference>
<comment type="caution">
    <text evidence="1">The sequence shown here is derived from an EMBL/GenBank/DDBJ whole genome shotgun (WGS) entry which is preliminary data.</text>
</comment>
<gene>
    <name evidence="1" type="ORF">H0921_08470</name>
</gene>
<dbReference type="EMBL" id="JACEFB010000004">
    <property type="protein sequence ID" value="MBA2226194.1"/>
    <property type="molecule type" value="Genomic_DNA"/>
</dbReference>
<dbReference type="RefSeq" id="WP_194537613.1">
    <property type="nucleotide sequence ID" value="NZ_JACEFB010000004.1"/>
</dbReference>
<sequence>MLTGKLLRVRHQRHQVVPLYVSLQDPLVRTLAEQLLEIFRRSVGRSRGEIAEELADLIPEGPQGLLPAGLAHLLEERCSFQSVTAVSPEPLRAAVFTLAAQRRRQWAAEGKPFDRQAVLAEALRSYSQFESTGQLEEALFADLKSEQRIVAFEDLSAERLLERYNVALAQGVLLRAVRLEIQVSGATPARFRQLCRAVKFHRLIVRISPTGPENYRLEVDGPLSLFSATQKYGLRLALFLPTLLHCASFHLQAHLRWGRAGKAARDKTFTLSSADGLRSHLPDFGMYTPPELEAFVQAFRSRIRDWSLQSEPAPQMVGDSVWVPDYRLVHQPSGREVYLEFFGFWRKADLHRHCARLHQALPGRFLLCVGEGLRVDEETQERWDAAVYRYKRVPLAEEVAERAAQVAGVA</sequence>
<dbReference type="PANTHER" id="PTHR39640">
    <property type="entry name" value="VNG6129C"/>
    <property type="match status" value="1"/>
</dbReference>
<dbReference type="InterPro" id="IPR008508">
    <property type="entry name" value="Bax1"/>
</dbReference>